<feature type="chain" id="PRO_5013895205" description="Glycosyl hydrolase family 63 C-terminal domain-containing protein" evidence="1">
    <location>
        <begin position="19"/>
        <end position="133"/>
    </location>
</feature>
<dbReference type="Proteomes" id="UP000222542">
    <property type="component" value="Unassembled WGS sequence"/>
</dbReference>
<feature type="domain" description="Glycosyl hydrolase family 63 C-terminal" evidence="2">
    <location>
        <begin position="16"/>
        <end position="107"/>
    </location>
</feature>
<evidence type="ECO:0000313" key="4">
    <source>
        <dbReference type="Proteomes" id="UP000222542"/>
    </source>
</evidence>
<proteinExistence type="predicted"/>
<organism evidence="3 4">
    <name type="scientific">Capsicum annuum</name>
    <name type="common">Capsicum pepper</name>
    <dbReference type="NCBI Taxonomy" id="4072"/>
    <lineage>
        <taxon>Eukaryota</taxon>
        <taxon>Viridiplantae</taxon>
        <taxon>Streptophyta</taxon>
        <taxon>Embryophyta</taxon>
        <taxon>Tracheophyta</taxon>
        <taxon>Spermatophyta</taxon>
        <taxon>Magnoliopsida</taxon>
        <taxon>eudicotyledons</taxon>
        <taxon>Gunneridae</taxon>
        <taxon>Pentapetalae</taxon>
        <taxon>asterids</taxon>
        <taxon>lamiids</taxon>
        <taxon>Solanales</taxon>
        <taxon>Solanaceae</taxon>
        <taxon>Solanoideae</taxon>
        <taxon>Capsiceae</taxon>
        <taxon>Capsicum</taxon>
    </lineage>
</organism>
<keyword evidence="1" id="KW-0732">Signal</keyword>
<dbReference type="InterPro" id="IPR008928">
    <property type="entry name" value="6-hairpin_glycosidase_sf"/>
</dbReference>
<dbReference type="GO" id="GO:0004573">
    <property type="term" value="F:Glc3Man9GlcNAc2 oligosaccharide glucosidase activity"/>
    <property type="evidence" value="ECO:0007669"/>
    <property type="project" value="InterPro"/>
</dbReference>
<dbReference type="PANTHER" id="PTHR10412:SF20">
    <property type="entry name" value="MANNOSYL-OLIGOSACCHARIDE GLUCOSIDASE GCS1"/>
    <property type="match status" value="1"/>
</dbReference>
<evidence type="ECO:0000256" key="1">
    <source>
        <dbReference type="SAM" id="SignalP"/>
    </source>
</evidence>
<dbReference type="GO" id="GO:0009311">
    <property type="term" value="P:oligosaccharide metabolic process"/>
    <property type="evidence" value="ECO:0007669"/>
    <property type="project" value="InterPro"/>
</dbReference>
<dbReference type="AlphaFoldDB" id="A0A2G2YFJ4"/>
<dbReference type="Gene3D" id="1.50.10.10">
    <property type="match status" value="1"/>
</dbReference>
<reference evidence="3 4" key="2">
    <citation type="journal article" date="2017" name="Genome Biol.">
        <title>New reference genome sequences of hot pepper reveal the massive evolution of plant disease-resistance genes by retroduplication.</title>
        <authorList>
            <person name="Kim S."/>
            <person name="Park J."/>
            <person name="Yeom S.I."/>
            <person name="Kim Y.M."/>
            <person name="Seo E."/>
            <person name="Kim K.T."/>
            <person name="Kim M.S."/>
            <person name="Lee J.M."/>
            <person name="Cheong K."/>
            <person name="Shin H.S."/>
            <person name="Kim S.B."/>
            <person name="Han K."/>
            <person name="Lee J."/>
            <person name="Park M."/>
            <person name="Lee H.A."/>
            <person name="Lee H.Y."/>
            <person name="Lee Y."/>
            <person name="Oh S."/>
            <person name="Lee J.H."/>
            <person name="Choi E."/>
            <person name="Choi E."/>
            <person name="Lee S.E."/>
            <person name="Jeon J."/>
            <person name="Kim H."/>
            <person name="Choi G."/>
            <person name="Song H."/>
            <person name="Lee J."/>
            <person name="Lee S.C."/>
            <person name="Kwon J.K."/>
            <person name="Lee H.Y."/>
            <person name="Koo N."/>
            <person name="Hong Y."/>
            <person name="Kim R.W."/>
            <person name="Kang W.H."/>
            <person name="Huh J.H."/>
            <person name="Kang B.C."/>
            <person name="Yang T.J."/>
            <person name="Lee Y.H."/>
            <person name="Bennetzen J.L."/>
            <person name="Choi D."/>
        </authorList>
    </citation>
    <scope>NUCLEOTIDE SEQUENCE [LARGE SCALE GENOMIC DNA]</scope>
    <source>
        <strain evidence="4">cv. CM334</strain>
    </source>
</reference>
<dbReference type="Pfam" id="PF03200">
    <property type="entry name" value="Glyco_hydro_63"/>
    <property type="match status" value="1"/>
</dbReference>
<comment type="caution">
    <text evidence="3">The sequence shown here is derived from an EMBL/GenBank/DDBJ whole genome shotgun (WGS) entry which is preliminary data.</text>
</comment>
<dbReference type="InterPro" id="IPR004888">
    <property type="entry name" value="Glycoside_hydrolase_63"/>
</dbReference>
<gene>
    <name evidence="3" type="ORF">T459_28003</name>
</gene>
<dbReference type="InterPro" id="IPR012341">
    <property type="entry name" value="6hp_glycosidase-like_sf"/>
</dbReference>
<protein>
    <recommendedName>
        <fullName evidence="2">Glycosyl hydrolase family 63 C-terminal domain-containing protein</fullName>
    </recommendedName>
</protein>
<feature type="signal peptide" evidence="1">
    <location>
        <begin position="1"/>
        <end position="18"/>
    </location>
</feature>
<sequence>MLFLGFSFWLRHIQFTLSSGLDDYPCASHPNEDERHVDLRCWMHLAADSMHSIAELLKMDKDIQQEYSLTAKLLSDFEVLYQMHLDAVNGAYCDYRNHTEKSQTHPKSLFIDVGPHIILSTFQLTRPGRAGEC</sequence>
<dbReference type="STRING" id="4072.A0A2G2YFJ4"/>
<name>A0A2G2YFJ4_CAPAN</name>
<dbReference type="EMBL" id="AYRZ02000011">
    <property type="protein sequence ID" value="PHT68516.1"/>
    <property type="molecule type" value="Genomic_DNA"/>
</dbReference>
<evidence type="ECO:0000259" key="2">
    <source>
        <dbReference type="Pfam" id="PF03200"/>
    </source>
</evidence>
<dbReference type="InterPro" id="IPR031335">
    <property type="entry name" value="Glyco_hydro_63_C"/>
</dbReference>
<dbReference type="SUPFAM" id="SSF48208">
    <property type="entry name" value="Six-hairpin glycosidases"/>
    <property type="match status" value="1"/>
</dbReference>
<dbReference type="Gramene" id="PHT68516">
    <property type="protein sequence ID" value="PHT68516"/>
    <property type="gene ID" value="T459_28003"/>
</dbReference>
<keyword evidence="4" id="KW-1185">Reference proteome</keyword>
<evidence type="ECO:0000313" key="3">
    <source>
        <dbReference type="EMBL" id="PHT68516.1"/>
    </source>
</evidence>
<accession>A0A2G2YFJ4</accession>
<reference evidence="3 4" key="1">
    <citation type="journal article" date="2014" name="Nat. Genet.">
        <title>Genome sequence of the hot pepper provides insights into the evolution of pungency in Capsicum species.</title>
        <authorList>
            <person name="Kim S."/>
            <person name="Park M."/>
            <person name="Yeom S.I."/>
            <person name="Kim Y.M."/>
            <person name="Lee J.M."/>
            <person name="Lee H.A."/>
            <person name="Seo E."/>
            <person name="Choi J."/>
            <person name="Cheong K."/>
            <person name="Kim K.T."/>
            <person name="Jung K."/>
            <person name="Lee G.W."/>
            <person name="Oh S.K."/>
            <person name="Bae C."/>
            <person name="Kim S.B."/>
            <person name="Lee H.Y."/>
            <person name="Kim S.Y."/>
            <person name="Kim M.S."/>
            <person name="Kang B.C."/>
            <person name="Jo Y.D."/>
            <person name="Yang H.B."/>
            <person name="Jeong H.J."/>
            <person name="Kang W.H."/>
            <person name="Kwon J.K."/>
            <person name="Shin C."/>
            <person name="Lim J.Y."/>
            <person name="Park J.H."/>
            <person name="Huh J.H."/>
            <person name="Kim J.S."/>
            <person name="Kim B.D."/>
            <person name="Cohen O."/>
            <person name="Paran I."/>
            <person name="Suh M.C."/>
            <person name="Lee S.B."/>
            <person name="Kim Y.K."/>
            <person name="Shin Y."/>
            <person name="Noh S.J."/>
            <person name="Park J."/>
            <person name="Seo Y.S."/>
            <person name="Kwon S.Y."/>
            <person name="Kim H.A."/>
            <person name="Park J.M."/>
            <person name="Kim H.J."/>
            <person name="Choi S.B."/>
            <person name="Bosland P.W."/>
            <person name="Reeves G."/>
            <person name="Jo S.H."/>
            <person name="Lee B.W."/>
            <person name="Cho H.T."/>
            <person name="Choi H.S."/>
            <person name="Lee M.S."/>
            <person name="Yu Y."/>
            <person name="Do Choi Y."/>
            <person name="Park B.S."/>
            <person name="van Deynze A."/>
            <person name="Ashrafi H."/>
            <person name="Hill T."/>
            <person name="Kim W.T."/>
            <person name="Pai H.S."/>
            <person name="Ahn H.K."/>
            <person name="Yeam I."/>
            <person name="Giovannoni J.J."/>
            <person name="Rose J.K."/>
            <person name="Sorensen I."/>
            <person name="Lee S.J."/>
            <person name="Kim R.W."/>
            <person name="Choi I.Y."/>
            <person name="Choi B.S."/>
            <person name="Lim J.S."/>
            <person name="Lee Y.H."/>
            <person name="Choi D."/>
        </authorList>
    </citation>
    <scope>NUCLEOTIDE SEQUENCE [LARGE SCALE GENOMIC DNA]</scope>
    <source>
        <strain evidence="4">cv. CM334</strain>
    </source>
</reference>
<dbReference type="PANTHER" id="PTHR10412">
    <property type="entry name" value="MANNOSYL-OLIGOSACCHARIDE GLUCOSIDASE"/>
    <property type="match status" value="1"/>
</dbReference>